<dbReference type="EMBL" id="QUNG01000004">
    <property type="protein sequence ID" value="REG84388.1"/>
    <property type="molecule type" value="Genomic_DNA"/>
</dbReference>
<dbReference type="InterPro" id="IPR035985">
    <property type="entry name" value="Ubiquitin-activating_enz"/>
</dbReference>
<dbReference type="NCBIfam" id="NF004281">
    <property type="entry name" value="PRK05690.1"/>
    <property type="match status" value="1"/>
</dbReference>
<evidence type="ECO:0000256" key="1">
    <source>
        <dbReference type="ARBA" id="ARBA00009919"/>
    </source>
</evidence>
<protein>
    <submittedName>
        <fullName evidence="3">Adenylyltransferase/sulfurtransferase</fullName>
    </submittedName>
</protein>
<evidence type="ECO:0000259" key="2">
    <source>
        <dbReference type="Pfam" id="PF00899"/>
    </source>
</evidence>
<dbReference type="Proteomes" id="UP000256542">
    <property type="component" value="Unassembled WGS sequence"/>
</dbReference>
<dbReference type="CDD" id="cd00757">
    <property type="entry name" value="ThiF_MoeB_HesA_family"/>
    <property type="match status" value="1"/>
</dbReference>
<accession>A0A3E0DSK7</accession>
<dbReference type="Gene3D" id="3.40.50.720">
    <property type="entry name" value="NAD(P)-binding Rossmann-like Domain"/>
    <property type="match status" value="1"/>
</dbReference>
<proteinExistence type="inferred from homology"/>
<dbReference type="GO" id="GO:0005829">
    <property type="term" value="C:cytosol"/>
    <property type="evidence" value="ECO:0007669"/>
    <property type="project" value="TreeGrafter"/>
</dbReference>
<dbReference type="InterPro" id="IPR045886">
    <property type="entry name" value="ThiF/MoeB/HesA"/>
</dbReference>
<dbReference type="OrthoDB" id="9804286at2"/>
<organism evidence="3 4">
    <name type="scientific">Marinomonas pollencensis</name>
    <dbReference type="NCBI Taxonomy" id="491954"/>
    <lineage>
        <taxon>Bacteria</taxon>
        <taxon>Pseudomonadati</taxon>
        <taxon>Pseudomonadota</taxon>
        <taxon>Gammaproteobacteria</taxon>
        <taxon>Oceanospirillales</taxon>
        <taxon>Oceanospirillaceae</taxon>
        <taxon>Marinomonas</taxon>
    </lineage>
</organism>
<feature type="domain" description="THIF-type NAD/FAD binding fold" evidence="2">
    <location>
        <begin position="9"/>
        <end position="242"/>
    </location>
</feature>
<evidence type="ECO:0000313" key="3">
    <source>
        <dbReference type="EMBL" id="REG84388.1"/>
    </source>
</evidence>
<dbReference type="GO" id="GO:0004792">
    <property type="term" value="F:thiosulfate-cyanide sulfurtransferase activity"/>
    <property type="evidence" value="ECO:0007669"/>
    <property type="project" value="TreeGrafter"/>
</dbReference>
<dbReference type="PANTHER" id="PTHR10953">
    <property type="entry name" value="UBIQUITIN-ACTIVATING ENZYME E1"/>
    <property type="match status" value="1"/>
</dbReference>
<dbReference type="SUPFAM" id="SSF69572">
    <property type="entry name" value="Activating enzymes of the ubiquitin-like proteins"/>
    <property type="match status" value="1"/>
</dbReference>
<gene>
    <name evidence="3" type="ORF">DFP81_104269</name>
</gene>
<dbReference type="GO" id="GO:0008641">
    <property type="term" value="F:ubiquitin-like modifier activating enzyme activity"/>
    <property type="evidence" value="ECO:0007669"/>
    <property type="project" value="InterPro"/>
</dbReference>
<dbReference type="Pfam" id="PF00899">
    <property type="entry name" value="ThiF"/>
    <property type="match status" value="1"/>
</dbReference>
<dbReference type="InterPro" id="IPR000594">
    <property type="entry name" value="ThiF_NAD_FAD-bd"/>
</dbReference>
<dbReference type="FunFam" id="3.40.50.720:FF:000080">
    <property type="entry name" value="Thiazole biosynthesis adenylyltransferase ThiF"/>
    <property type="match status" value="1"/>
</dbReference>
<dbReference type="PANTHER" id="PTHR10953:SF102">
    <property type="entry name" value="ADENYLYLTRANSFERASE AND SULFURTRANSFERASE MOCS3"/>
    <property type="match status" value="1"/>
</dbReference>
<dbReference type="GO" id="GO:0016779">
    <property type="term" value="F:nucleotidyltransferase activity"/>
    <property type="evidence" value="ECO:0007669"/>
    <property type="project" value="UniProtKB-KW"/>
</dbReference>
<sequence>MNESQLDRYSRQLLLPTFDIEGQLALSSATILVVGMGGLGNIAATYLATAGVGELILADGDHLELSNLPRQVLYNESYLGHNKADAAKAELLAKNKDCNIHVITEHLVADTFAQAVAKASVVLDCTDNYQARQSIHRACFAANTALVSAAAIRWEGQLISFRYEQNDTPCYECLYPSMSDSQLSCSESGVIGPVVGSLGVLQALDAIKIASGCGRVEHGLLKLFDGLEGRWREMRLTQDPECAFCGTRTAQTAIRRG</sequence>
<keyword evidence="3" id="KW-0548">Nucleotidyltransferase</keyword>
<keyword evidence="3" id="KW-0808">Transferase</keyword>
<reference evidence="3 4" key="1">
    <citation type="submission" date="2018-08" db="EMBL/GenBank/DDBJ databases">
        <title>Genomic Encyclopedia of Type Strains, Phase III (KMG-III): the genomes of soil and plant-associated and newly described type strains.</title>
        <authorList>
            <person name="Whitman W."/>
        </authorList>
    </citation>
    <scope>NUCLEOTIDE SEQUENCE [LARGE SCALE GENOMIC DNA]</scope>
    <source>
        <strain evidence="3 4">CECT 7375</strain>
    </source>
</reference>
<name>A0A3E0DSK7_9GAMM</name>
<keyword evidence="4" id="KW-1185">Reference proteome</keyword>
<comment type="caution">
    <text evidence="3">The sequence shown here is derived from an EMBL/GenBank/DDBJ whole genome shotgun (WGS) entry which is preliminary data.</text>
</comment>
<comment type="similarity">
    <text evidence="1">Belongs to the HesA/MoeB/ThiF family.</text>
</comment>
<dbReference type="RefSeq" id="WP_115897282.1">
    <property type="nucleotide sequence ID" value="NZ_QUNG01000004.1"/>
</dbReference>
<evidence type="ECO:0000313" key="4">
    <source>
        <dbReference type="Proteomes" id="UP000256542"/>
    </source>
</evidence>
<dbReference type="AlphaFoldDB" id="A0A3E0DSK7"/>
<dbReference type="GO" id="GO:0008146">
    <property type="term" value="F:sulfotransferase activity"/>
    <property type="evidence" value="ECO:0007669"/>
    <property type="project" value="TreeGrafter"/>
</dbReference>